<dbReference type="InterPro" id="IPR058245">
    <property type="entry name" value="NreC/VraR/RcsB-like_REC"/>
</dbReference>
<dbReference type="CDD" id="cd06170">
    <property type="entry name" value="LuxR_C_like"/>
    <property type="match status" value="1"/>
</dbReference>
<evidence type="ECO:0000259" key="5">
    <source>
        <dbReference type="PROSITE" id="PS50110"/>
    </source>
</evidence>
<dbReference type="AlphaFoldDB" id="A0A518BZV6"/>
<dbReference type="Proteomes" id="UP000320386">
    <property type="component" value="Chromosome"/>
</dbReference>
<dbReference type="SMART" id="SM00448">
    <property type="entry name" value="REC"/>
    <property type="match status" value="1"/>
</dbReference>
<feature type="domain" description="Response regulatory" evidence="5">
    <location>
        <begin position="6"/>
        <end position="122"/>
    </location>
</feature>
<dbReference type="PRINTS" id="PR00038">
    <property type="entry name" value="HTHLUXR"/>
</dbReference>
<dbReference type="InterPro" id="IPR001789">
    <property type="entry name" value="Sig_transdc_resp-reg_receiver"/>
</dbReference>
<dbReference type="SUPFAM" id="SSF46894">
    <property type="entry name" value="C-terminal effector domain of the bipartite response regulators"/>
    <property type="match status" value="1"/>
</dbReference>
<keyword evidence="1 3" id="KW-0597">Phosphoprotein</keyword>
<keyword evidence="2" id="KW-0238">DNA-binding</keyword>
<dbReference type="Pfam" id="PF00072">
    <property type="entry name" value="Response_reg"/>
    <property type="match status" value="1"/>
</dbReference>
<protein>
    <submittedName>
        <fullName evidence="6">Response regulator protein VraR</fullName>
    </submittedName>
</protein>
<dbReference type="InterPro" id="IPR000792">
    <property type="entry name" value="Tscrpt_reg_LuxR_C"/>
</dbReference>
<name>A0A518BZV6_9BACT</name>
<dbReference type="InterPro" id="IPR039420">
    <property type="entry name" value="WalR-like"/>
</dbReference>
<dbReference type="PANTHER" id="PTHR43214:SF43">
    <property type="entry name" value="TWO-COMPONENT RESPONSE REGULATOR"/>
    <property type="match status" value="1"/>
</dbReference>
<evidence type="ECO:0000313" key="7">
    <source>
        <dbReference type="Proteomes" id="UP000320386"/>
    </source>
</evidence>
<evidence type="ECO:0000256" key="1">
    <source>
        <dbReference type="ARBA" id="ARBA00022553"/>
    </source>
</evidence>
<proteinExistence type="predicted"/>
<evidence type="ECO:0000256" key="3">
    <source>
        <dbReference type="PROSITE-ProRule" id="PRU00169"/>
    </source>
</evidence>
<dbReference type="InterPro" id="IPR011006">
    <property type="entry name" value="CheY-like_superfamily"/>
</dbReference>
<keyword evidence="7" id="KW-1185">Reference proteome</keyword>
<dbReference type="PANTHER" id="PTHR43214">
    <property type="entry name" value="TWO-COMPONENT RESPONSE REGULATOR"/>
    <property type="match status" value="1"/>
</dbReference>
<accession>A0A518BZV6</accession>
<sequence length="214" mass="23277">MNRPNSIVIVDDHRLVAEGISSLLETVPDLEVVAHVYDPAEIISKIRDHKPDIVLCDLDMPGGDPLDSASQAIESLPDTRLLILSAYPTDVNIERALKIGVAGFITKNESAETIVDGLHAVAAGHAIYSDEVRQRFVNRTDRPDNAPAILALSPRELTVTLLAAQGMTTPQIAKTVYRSTKTVDKQISSAMAKTGCTNRVDLSRWAIREGLMRA</sequence>
<gene>
    <name evidence="6" type="primary">vraR</name>
    <name evidence="6" type="ORF">Pan265_23750</name>
</gene>
<dbReference type="SUPFAM" id="SSF52172">
    <property type="entry name" value="CheY-like"/>
    <property type="match status" value="1"/>
</dbReference>
<organism evidence="6 7">
    <name type="scientific">Mucisphaera calidilacus</name>
    <dbReference type="NCBI Taxonomy" id="2527982"/>
    <lineage>
        <taxon>Bacteria</taxon>
        <taxon>Pseudomonadati</taxon>
        <taxon>Planctomycetota</taxon>
        <taxon>Phycisphaerae</taxon>
        <taxon>Phycisphaerales</taxon>
        <taxon>Phycisphaeraceae</taxon>
        <taxon>Mucisphaera</taxon>
    </lineage>
</organism>
<dbReference type="Pfam" id="PF00196">
    <property type="entry name" value="GerE"/>
    <property type="match status" value="1"/>
</dbReference>
<dbReference type="GO" id="GO:0000160">
    <property type="term" value="P:phosphorelay signal transduction system"/>
    <property type="evidence" value="ECO:0007669"/>
    <property type="project" value="InterPro"/>
</dbReference>
<dbReference type="PROSITE" id="PS50043">
    <property type="entry name" value="HTH_LUXR_2"/>
    <property type="match status" value="1"/>
</dbReference>
<dbReference type="InterPro" id="IPR016032">
    <property type="entry name" value="Sig_transdc_resp-reg_C-effctor"/>
</dbReference>
<reference evidence="6 7" key="1">
    <citation type="submission" date="2019-02" db="EMBL/GenBank/DDBJ databases">
        <title>Deep-cultivation of Planctomycetes and their phenomic and genomic characterization uncovers novel biology.</title>
        <authorList>
            <person name="Wiegand S."/>
            <person name="Jogler M."/>
            <person name="Boedeker C."/>
            <person name="Pinto D."/>
            <person name="Vollmers J."/>
            <person name="Rivas-Marin E."/>
            <person name="Kohn T."/>
            <person name="Peeters S.H."/>
            <person name="Heuer A."/>
            <person name="Rast P."/>
            <person name="Oberbeckmann S."/>
            <person name="Bunk B."/>
            <person name="Jeske O."/>
            <person name="Meyerdierks A."/>
            <person name="Storesund J.E."/>
            <person name="Kallscheuer N."/>
            <person name="Luecker S."/>
            <person name="Lage O.M."/>
            <person name="Pohl T."/>
            <person name="Merkel B.J."/>
            <person name="Hornburger P."/>
            <person name="Mueller R.-W."/>
            <person name="Bruemmer F."/>
            <person name="Labrenz M."/>
            <person name="Spormann A.M."/>
            <person name="Op den Camp H."/>
            <person name="Overmann J."/>
            <person name="Amann R."/>
            <person name="Jetten M.S.M."/>
            <person name="Mascher T."/>
            <person name="Medema M.H."/>
            <person name="Devos D.P."/>
            <person name="Kaster A.-K."/>
            <person name="Ovreas L."/>
            <person name="Rohde M."/>
            <person name="Galperin M.Y."/>
            <person name="Jogler C."/>
        </authorList>
    </citation>
    <scope>NUCLEOTIDE SEQUENCE [LARGE SCALE GENOMIC DNA]</scope>
    <source>
        <strain evidence="6 7">Pan265</strain>
    </source>
</reference>
<dbReference type="PROSITE" id="PS50110">
    <property type="entry name" value="RESPONSE_REGULATORY"/>
    <property type="match status" value="1"/>
</dbReference>
<dbReference type="PROSITE" id="PS00622">
    <property type="entry name" value="HTH_LUXR_1"/>
    <property type="match status" value="1"/>
</dbReference>
<dbReference type="Gene3D" id="3.40.50.2300">
    <property type="match status" value="1"/>
</dbReference>
<evidence type="ECO:0000259" key="4">
    <source>
        <dbReference type="PROSITE" id="PS50043"/>
    </source>
</evidence>
<feature type="domain" description="HTH luxR-type" evidence="4">
    <location>
        <begin position="145"/>
        <end position="210"/>
    </location>
</feature>
<dbReference type="EMBL" id="CP036280">
    <property type="protein sequence ID" value="QDU72507.1"/>
    <property type="molecule type" value="Genomic_DNA"/>
</dbReference>
<dbReference type="CDD" id="cd17535">
    <property type="entry name" value="REC_NarL-like"/>
    <property type="match status" value="1"/>
</dbReference>
<feature type="modified residue" description="4-aspartylphosphate" evidence="3">
    <location>
        <position position="57"/>
    </location>
</feature>
<evidence type="ECO:0000313" key="6">
    <source>
        <dbReference type="EMBL" id="QDU72507.1"/>
    </source>
</evidence>
<dbReference type="GO" id="GO:0003677">
    <property type="term" value="F:DNA binding"/>
    <property type="evidence" value="ECO:0007669"/>
    <property type="project" value="UniProtKB-KW"/>
</dbReference>
<dbReference type="GO" id="GO:0006355">
    <property type="term" value="P:regulation of DNA-templated transcription"/>
    <property type="evidence" value="ECO:0007669"/>
    <property type="project" value="InterPro"/>
</dbReference>
<dbReference type="KEGG" id="mcad:Pan265_23750"/>
<evidence type="ECO:0000256" key="2">
    <source>
        <dbReference type="ARBA" id="ARBA00023125"/>
    </source>
</evidence>
<dbReference type="SMART" id="SM00421">
    <property type="entry name" value="HTH_LUXR"/>
    <property type="match status" value="1"/>
</dbReference>